<reference evidence="2 3" key="1">
    <citation type="submission" date="2021-03" db="EMBL/GenBank/DDBJ databases">
        <title>Enterococcal diversity collection.</title>
        <authorList>
            <person name="Gilmore M.S."/>
            <person name="Schwartzman J."/>
            <person name="Van Tyne D."/>
            <person name="Martin M."/>
            <person name="Earl A.M."/>
            <person name="Manson A.L."/>
            <person name="Straub T."/>
            <person name="Salamzade R."/>
            <person name="Saavedra J."/>
            <person name="Lebreton F."/>
            <person name="Prichula J."/>
            <person name="Schaufler K."/>
            <person name="Gaca A."/>
            <person name="Sgardioli B."/>
            <person name="Wagenaar J."/>
            <person name="Strong T."/>
        </authorList>
    </citation>
    <scope>NUCLEOTIDE SEQUENCE [LARGE SCALE GENOMIC DNA]</scope>
    <source>
        <strain evidence="2 3">DIV0080</strain>
    </source>
</reference>
<protein>
    <submittedName>
        <fullName evidence="2">Glutamine amidotransferase</fullName>
    </submittedName>
</protein>
<name>A0ABS3HRR3_9ENTE</name>
<keyword evidence="3" id="KW-1185">Reference proteome</keyword>
<evidence type="ECO:0000259" key="1">
    <source>
        <dbReference type="Pfam" id="PF01965"/>
    </source>
</evidence>
<dbReference type="InterPro" id="IPR050325">
    <property type="entry name" value="Prot/Nucl_acid_deglycase"/>
</dbReference>
<keyword evidence="2" id="KW-0315">Glutamine amidotransferase</keyword>
<accession>A0ABS3HRR3</accession>
<organism evidence="2 3">
    <name type="scientific">Candidatus Vagococcus giribetii</name>
    <dbReference type="NCBI Taxonomy" id="2230876"/>
    <lineage>
        <taxon>Bacteria</taxon>
        <taxon>Bacillati</taxon>
        <taxon>Bacillota</taxon>
        <taxon>Bacilli</taxon>
        <taxon>Lactobacillales</taxon>
        <taxon>Enterococcaceae</taxon>
        <taxon>Vagococcus</taxon>
    </lineage>
</organism>
<comment type="caution">
    <text evidence="2">The sequence shown here is derived from an EMBL/GenBank/DDBJ whole genome shotgun (WGS) entry which is preliminary data.</text>
</comment>
<dbReference type="SUPFAM" id="SSF52317">
    <property type="entry name" value="Class I glutamine amidotransferase-like"/>
    <property type="match status" value="1"/>
</dbReference>
<dbReference type="RefSeq" id="WP_206965474.1">
    <property type="nucleotide sequence ID" value="NZ_JAFLVX010000015.1"/>
</dbReference>
<sequence length="196" mass="22348">MKIAALFLPNDYADWEGAYLSSILNTNPEWQVKTVGITKETTSIGGFKTTVDYLIEDLPQDIDLFVLIGGNDWQITNDTLLKQITSFLDEGLLVGAVCGAVDYLARHGLLTPYQHTGNAQFFWNDFERYTTPENFHEVQCVSDRNLVTANGTAAIDFTQAILEKLDFETPEIRHREIELQRIGFYEYVERFGNPFH</sequence>
<dbReference type="Pfam" id="PF01965">
    <property type="entry name" value="DJ-1_PfpI"/>
    <property type="match status" value="1"/>
</dbReference>
<dbReference type="PANTHER" id="PTHR48094">
    <property type="entry name" value="PROTEIN/NUCLEIC ACID DEGLYCASE DJ-1-RELATED"/>
    <property type="match status" value="1"/>
</dbReference>
<dbReference type="CDD" id="cd03140">
    <property type="entry name" value="GATase1_PfpI_3"/>
    <property type="match status" value="1"/>
</dbReference>
<dbReference type="InterPro" id="IPR029062">
    <property type="entry name" value="Class_I_gatase-like"/>
</dbReference>
<gene>
    <name evidence="2" type="ORF">DOK76_05205</name>
</gene>
<dbReference type="InterPro" id="IPR002818">
    <property type="entry name" value="DJ-1/PfpI"/>
</dbReference>
<dbReference type="EMBL" id="JAFLVX010000015">
    <property type="protein sequence ID" value="MBO0476458.1"/>
    <property type="molecule type" value="Genomic_DNA"/>
</dbReference>
<dbReference type="Gene3D" id="3.40.50.880">
    <property type="match status" value="1"/>
</dbReference>
<evidence type="ECO:0000313" key="3">
    <source>
        <dbReference type="Proteomes" id="UP000664857"/>
    </source>
</evidence>
<evidence type="ECO:0000313" key="2">
    <source>
        <dbReference type="EMBL" id="MBO0476458.1"/>
    </source>
</evidence>
<feature type="domain" description="DJ-1/PfpI" evidence="1">
    <location>
        <begin position="4"/>
        <end position="163"/>
    </location>
</feature>
<proteinExistence type="predicted"/>
<dbReference type="PANTHER" id="PTHR48094:SF19">
    <property type="entry name" value="DJ-1_PFPI DOMAIN-CONTAINING PROTEIN"/>
    <property type="match status" value="1"/>
</dbReference>
<dbReference type="Proteomes" id="UP000664857">
    <property type="component" value="Unassembled WGS sequence"/>
</dbReference>